<dbReference type="AlphaFoldDB" id="A0A381SZH8"/>
<reference evidence="3" key="1">
    <citation type="submission" date="2018-05" db="EMBL/GenBank/DDBJ databases">
        <authorList>
            <person name="Lanie J.A."/>
            <person name="Ng W.-L."/>
            <person name="Kazmierczak K.M."/>
            <person name="Andrzejewski T.M."/>
            <person name="Davidsen T.M."/>
            <person name="Wayne K.J."/>
            <person name="Tettelin H."/>
            <person name="Glass J.I."/>
            <person name="Rusch D."/>
            <person name="Podicherti R."/>
            <person name="Tsui H.-C.T."/>
            <person name="Winkler M.E."/>
        </authorList>
    </citation>
    <scope>NUCLEOTIDE SEQUENCE</scope>
</reference>
<evidence type="ECO:0000256" key="1">
    <source>
        <dbReference type="SAM" id="MobiDB-lite"/>
    </source>
</evidence>
<dbReference type="Pfam" id="PF09215">
    <property type="entry name" value="Phage-Gp8"/>
    <property type="match status" value="1"/>
</dbReference>
<organism evidence="3">
    <name type="scientific">marine metagenome</name>
    <dbReference type="NCBI Taxonomy" id="408172"/>
    <lineage>
        <taxon>unclassified sequences</taxon>
        <taxon>metagenomes</taxon>
        <taxon>ecological metagenomes</taxon>
    </lineage>
</organism>
<dbReference type="InterPro" id="IPR015298">
    <property type="entry name" value="Phage_T4_Gp8"/>
</dbReference>
<name>A0A381SZH8_9ZZZZ</name>
<feature type="domain" description="Bacteriophage T4 Gp8" evidence="2">
    <location>
        <begin position="42"/>
        <end position="146"/>
    </location>
</feature>
<evidence type="ECO:0000259" key="2">
    <source>
        <dbReference type="Pfam" id="PF09215"/>
    </source>
</evidence>
<dbReference type="Gene3D" id="2.60.340.10">
    <property type="entry name" value="baseplate structural protein gp8, domain 1"/>
    <property type="match status" value="2"/>
</dbReference>
<dbReference type="SUPFAM" id="SSF89433">
    <property type="entry name" value="Baseplate structural protein gp8"/>
    <property type="match status" value="2"/>
</dbReference>
<protein>
    <recommendedName>
        <fullName evidence="2">Bacteriophage T4 Gp8 domain-containing protein</fullName>
    </recommendedName>
</protein>
<feature type="region of interest" description="Disordered" evidence="1">
    <location>
        <begin position="504"/>
        <end position="528"/>
    </location>
</feature>
<gene>
    <name evidence="3" type="ORF">METZ01_LOCUS61668</name>
</gene>
<sequence>MPALVTRKFRTHQAKQFREGLGETIDWSGSDVSGSEDSTTLDDHIYLYIGNTTAWSDDNVPPTPRDSVFENTHDSWDSMIAAKKVTQSYTSHVIPRNNWTSGSVYAMYKEDVDTLYSNTANPMHVMTTDFNVYKCMDNANNSTSTSVPTSVSTEASAIEDKYGLDNYKWKFLYTITAAEALKFVTPNYIPCKTLRNANSIGLTGSTGMPLDDGSNQYDIEVNSVKGAIDVYNITDAGSNYLFFTGATVGSTTTTFFETATAGINTTDGIYDGSAVYINNDIRIIDTYVYDEGQSKGQFTLTEALAGVATGSFTVQPRLAVYGDGTGATARCVEGGTSGTLGAVFAGGVGSGYNTGEVKVIQSGTGATGSGGVIVPRIGPSGGHAYDIVEELGGNFIMINQRIEQSESGKFPVVNDFRKVGLIKNPVSANTTHRFTAQAGTQAVTMRVSSINGSNFIEDGYVQGNTSGAIGRIVDATAVSTGVKDLRLVSMSLGPTNANRLLGTAASTGSSLTNPNQGPDIAGKPGGFQTAEDVTCDGSTATVTSLTAGEFKPYSGTLLYVENRSPVVRASDQTEDIKLIIEF</sequence>
<dbReference type="InterPro" id="IPR036327">
    <property type="entry name" value="Gp8_sf"/>
</dbReference>
<feature type="compositionally biased region" description="Polar residues" evidence="1">
    <location>
        <begin position="504"/>
        <end position="516"/>
    </location>
</feature>
<accession>A0A381SZH8</accession>
<evidence type="ECO:0000313" key="3">
    <source>
        <dbReference type="EMBL" id="SVA08814.1"/>
    </source>
</evidence>
<proteinExistence type="predicted"/>
<dbReference type="EMBL" id="UINC01003733">
    <property type="protein sequence ID" value="SVA08814.1"/>
    <property type="molecule type" value="Genomic_DNA"/>
</dbReference>